<comment type="catalytic activity">
    <reaction evidence="19">
        <text>L-threonyl-[protein] + ATP = O-phospho-L-threonyl-[protein] + ADP + H(+)</text>
        <dbReference type="Rhea" id="RHEA:46608"/>
        <dbReference type="Rhea" id="RHEA-COMP:11060"/>
        <dbReference type="Rhea" id="RHEA-COMP:11605"/>
        <dbReference type="ChEBI" id="CHEBI:15378"/>
        <dbReference type="ChEBI" id="CHEBI:30013"/>
        <dbReference type="ChEBI" id="CHEBI:30616"/>
        <dbReference type="ChEBI" id="CHEBI:61977"/>
        <dbReference type="ChEBI" id="CHEBI:456216"/>
        <dbReference type="EC" id="2.7.11.1"/>
    </reaction>
</comment>
<evidence type="ECO:0000256" key="22">
    <source>
        <dbReference type="SAM" id="MobiDB-lite"/>
    </source>
</evidence>
<evidence type="ECO:0000256" key="5">
    <source>
        <dbReference type="ARBA" id="ARBA00022527"/>
    </source>
</evidence>
<evidence type="ECO:0000256" key="15">
    <source>
        <dbReference type="ARBA" id="ARBA00022989"/>
    </source>
</evidence>
<keyword evidence="15 23" id="KW-1133">Transmembrane helix</keyword>
<dbReference type="InterPro" id="IPR017441">
    <property type="entry name" value="Protein_kinase_ATP_BS"/>
</dbReference>
<reference evidence="26" key="2">
    <citation type="journal article" date="2017" name="Nat. Plants">
        <title>The Aegilops tauschii genome reveals multiple impacts of transposons.</title>
        <authorList>
            <person name="Zhao G."/>
            <person name="Zou C."/>
            <person name="Li K."/>
            <person name="Wang K."/>
            <person name="Li T."/>
            <person name="Gao L."/>
            <person name="Zhang X."/>
            <person name="Wang H."/>
            <person name="Yang Z."/>
            <person name="Liu X."/>
            <person name="Jiang W."/>
            <person name="Mao L."/>
            <person name="Kong X."/>
            <person name="Jiao Y."/>
            <person name="Jia J."/>
        </authorList>
    </citation>
    <scope>NUCLEOTIDE SEQUENCE [LARGE SCALE GENOMIC DNA]</scope>
    <source>
        <strain evidence="26">cv. AL8/78</strain>
    </source>
</reference>
<keyword evidence="8" id="KW-0808">Transferase</keyword>
<dbReference type="AlphaFoldDB" id="A0A453E0F4"/>
<dbReference type="PROSITE" id="PS00107">
    <property type="entry name" value="PROTEIN_KINASE_ATP"/>
    <property type="match status" value="1"/>
</dbReference>
<dbReference type="SMART" id="SM00220">
    <property type="entry name" value="S_TKc"/>
    <property type="match status" value="1"/>
</dbReference>
<dbReference type="Gramene" id="AET3Gv20176400.1">
    <property type="protein sequence ID" value="AET3Gv20176400.1"/>
    <property type="gene ID" value="AET3Gv20176400"/>
</dbReference>
<keyword evidence="6" id="KW-0597">Phosphoprotein</keyword>
<dbReference type="GO" id="GO:0009414">
    <property type="term" value="P:response to water deprivation"/>
    <property type="evidence" value="ECO:0007669"/>
    <property type="project" value="UniProtKB-ARBA"/>
</dbReference>
<keyword evidence="10" id="KW-0732">Signal</keyword>
<dbReference type="STRING" id="200361.A0A453E0F4"/>
<dbReference type="Pfam" id="PF00560">
    <property type="entry name" value="LRR_1"/>
    <property type="match status" value="1"/>
</dbReference>
<dbReference type="FunFam" id="3.80.10.10:FF:000679">
    <property type="entry name" value="LRR receptor-like serine/threonine-protein kinase RPK2"/>
    <property type="match status" value="1"/>
</dbReference>
<dbReference type="Gene3D" id="1.10.510.10">
    <property type="entry name" value="Transferase(Phosphotransferase) domain 1"/>
    <property type="match status" value="1"/>
</dbReference>
<keyword evidence="16 23" id="KW-0472">Membrane</keyword>
<feature type="compositionally biased region" description="Pro residues" evidence="22">
    <location>
        <begin position="35"/>
        <end position="47"/>
    </location>
</feature>
<dbReference type="InterPro" id="IPR032675">
    <property type="entry name" value="LRR_dom_sf"/>
</dbReference>
<dbReference type="GO" id="GO:0048508">
    <property type="term" value="P:embryonic meristem development"/>
    <property type="evidence" value="ECO:0007669"/>
    <property type="project" value="UniProtKB-ARBA"/>
</dbReference>
<comment type="catalytic activity">
    <reaction evidence="20">
        <text>L-seryl-[protein] + ATP = O-phospho-L-seryl-[protein] + ADP + H(+)</text>
        <dbReference type="Rhea" id="RHEA:17989"/>
        <dbReference type="Rhea" id="RHEA-COMP:9863"/>
        <dbReference type="Rhea" id="RHEA-COMP:11604"/>
        <dbReference type="ChEBI" id="CHEBI:15378"/>
        <dbReference type="ChEBI" id="CHEBI:29999"/>
        <dbReference type="ChEBI" id="CHEBI:30616"/>
        <dbReference type="ChEBI" id="CHEBI:83421"/>
        <dbReference type="ChEBI" id="CHEBI:456216"/>
        <dbReference type="EC" id="2.7.11.1"/>
    </reaction>
</comment>
<dbReference type="PROSITE" id="PS00108">
    <property type="entry name" value="PROTEIN_KINASE_ST"/>
    <property type="match status" value="1"/>
</dbReference>
<evidence type="ECO:0000256" key="8">
    <source>
        <dbReference type="ARBA" id="ARBA00022679"/>
    </source>
</evidence>
<feature type="region of interest" description="Disordered" evidence="22">
    <location>
        <begin position="1"/>
        <end position="75"/>
    </location>
</feature>
<evidence type="ECO:0000313" key="26">
    <source>
        <dbReference type="Proteomes" id="UP000015105"/>
    </source>
</evidence>
<evidence type="ECO:0000259" key="24">
    <source>
        <dbReference type="PROSITE" id="PS50011"/>
    </source>
</evidence>
<keyword evidence="3" id="KW-0217">Developmental protein</keyword>
<evidence type="ECO:0000256" key="16">
    <source>
        <dbReference type="ARBA" id="ARBA00023136"/>
    </source>
</evidence>
<dbReference type="InterPro" id="IPR008271">
    <property type="entry name" value="Ser/Thr_kinase_AS"/>
</dbReference>
<evidence type="ECO:0000313" key="25">
    <source>
        <dbReference type="EnsemblPlants" id="AET3Gv20176400.1"/>
    </source>
</evidence>
<feature type="domain" description="Protein kinase" evidence="24">
    <location>
        <begin position="716"/>
        <end position="990"/>
    </location>
</feature>
<keyword evidence="11" id="KW-0677">Repeat</keyword>
<reference evidence="25" key="3">
    <citation type="journal article" date="2017" name="Nature">
        <title>Genome sequence of the progenitor of the wheat D genome Aegilops tauschii.</title>
        <authorList>
            <person name="Luo M.C."/>
            <person name="Gu Y.Q."/>
            <person name="Puiu D."/>
            <person name="Wang H."/>
            <person name="Twardziok S.O."/>
            <person name="Deal K.R."/>
            <person name="Huo N."/>
            <person name="Zhu T."/>
            <person name="Wang L."/>
            <person name="Wang Y."/>
            <person name="McGuire P.E."/>
            <person name="Liu S."/>
            <person name="Long H."/>
            <person name="Ramasamy R.K."/>
            <person name="Rodriguez J.C."/>
            <person name="Van S.L."/>
            <person name="Yuan L."/>
            <person name="Wang Z."/>
            <person name="Xia Z."/>
            <person name="Xiao L."/>
            <person name="Anderson O.D."/>
            <person name="Ouyang S."/>
            <person name="Liang Y."/>
            <person name="Zimin A.V."/>
            <person name="Pertea G."/>
            <person name="Qi P."/>
            <person name="Bennetzen J.L."/>
            <person name="Dai X."/>
            <person name="Dawson M.W."/>
            <person name="Muller H.G."/>
            <person name="Kugler K."/>
            <person name="Rivarola-Duarte L."/>
            <person name="Spannagl M."/>
            <person name="Mayer K.F.X."/>
            <person name="Lu F.H."/>
            <person name="Bevan M.W."/>
            <person name="Leroy P."/>
            <person name="Li P."/>
            <person name="You F.M."/>
            <person name="Sun Q."/>
            <person name="Liu Z."/>
            <person name="Lyons E."/>
            <person name="Wicker T."/>
            <person name="Salzberg S.L."/>
            <person name="Devos K.M."/>
            <person name="Dvorak J."/>
        </authorList>
    </citation>
    <scope>NUCLEOTIDE SEQUENCE [LARGE SCALE GENOMIC DNA]</scope>
    <source>
        <strain evidence="25">cv. AL8/78</strain>
    </source>
</reference>
<keyword evidence="13" id="KW-0418">Kinase</keyword>
<dbReference type="CDD" id="cd14066">
    <property type="entry name" value="STKc_IRAK"/>
    <property type="match status" value="1"/>
</dbReference>
<proteinExistence type="predicted"/>
<evidence type="ECO:0000256" key="4">
    <source>
        <dbReference type="ARBA" id="ARBA00022475"/>
    </source>
</evidence>
<evidence type="ECO:0000256" key="21">
    <source>
        <dbReference type="PROSITE-ProRule" id="PRU10141"/>
    </source>
</evidence>
<dbReference type="GO" id="GO:0009409">
    <property type="term" value="P:response to cold"/>
    <property type="evidence" value="ECO:0007669"/>
    <property type="project" value="UniProtKB-ARBA"/>
</dbReference>
<evidence type="ECO:0000256" key="10">
    <source>
        <dbReference type="ARBA" id="ARBA00022729"/>
    </source>
</evidence>
<dbReference type="Proteomes" id="UP000015105">
    <property type="component" value="Chromosome 3D"/>
</dbReference>
<feature type="compositionally biased region" description="Low complexity" evidence="22">
    <location>
        <begin position="9"/>
        <end position="19"/>
    </location>
</feature>
<dbReference type="GO" id="GO:0004674">
    <property type="term" value="F:protein serine/threonine kinase activity"/>
    <property type="evidence" value="ECO:0007669"/>
    <property type="project" value="UniProtKB-KW"/>
</dbReference>
<feature type="transmembrane region" description="Helical" evidence="23">
    <location>
        <begin position="653"/>
        <end position="677"/>
    </location>
</feature>
<dbReference type="Pfam" id="PF13855">
    <property type="entry name" value="LRR_8"/>
    <property type="match status" value="2"/>
</dbReference>
<dbReference type="FunFam" id="3.30.200.20:FF:000260">
    <property type="entry name" value="LRR receptor-like serine/threonine-protein kinase RPK2"/>
    <property type="match status" value="1"/>
</dbReference>
<dbReference type="FunFam" id="1.10.510.10:FF:000192">
    <property type="entry name" value="LRR receptor-like serine/threonine-protein kinase RPK2"/>
    <property type="match status" value="1"/>
</dbReference>
<reference evidence="25" key="4">
    <citation type="submission" date="2019-03" db="UniProtKB">
        <authorList>
            <consortium name="EnsemblPlants"/>
        </authorList>
    </citation>
    <scope>IDENTIFICATION</scope>
</reference>
<dbReference type="GO" id="GO:0009942">
    <property type="term" value="P:longitudinal axis specification"/>
    <property type="evidence" value="ECO:0007669"/>
    <property type="project" value="UniProtKB-ARBA"/>
</dbReference>
<evidence type="ECO:0000256" key="13">
    <source>
        <dbReference type="ARBA" id="ARBA00022777"/>
    </source>
</evidence>
<evidence type="ECO:0000256" key="3">
    <source>
        <dbReference type="ARBA" id="ARBA00022473"/>
    </source>
</evidence>
<dbReference type="PROSITE" id="PS50011">
    <property type="entry name" value="PROTEIN_KINASE_DOM"/>
    <property type="match status" value="1"/>
</dbReference>
<evidence type="ECO:0000256" key="14">
    <source>
        <dbReference type="ARBA" id="ARBA00022840"/>
    </source>
</evidence>
<evidence type="ECO:0000256" key="17">
    <source>
        <dbReference type="ARBA" id="ARBA00023170"/>
    </source>
</evidence>
<evidence type="ECO:0000256" key="23">
    <source>
        <dbReference type="SAM" id="Phobius"/>
    </source>
</evidence>
<protein>
    <recommendedName>
        <fullName evidence="2">non-specific serine/threonine protein kinase</fullName>
        <ecNumber evidence="2">2.7.11.1</ecNumber>
    </recommendedName>
</protein>
<dbReference type="Gene3D" id="3.30.200.20">
    <property type="entry name" value="Phosphorylase Kinase, domain 1"/>
    <property type="match status" value="1"/>
</dbReference>
<dbReference type="PANTHER" id="PTHR48056:SF63">
    <property type="entry name" value="PROTEIN KINASE DOMAIN-CONTAINING PROTEIN"/>
    <property type="match status" value="1"/>
</dbReference>
<keyword evidence="12 21" id="KW-0547">Nucleotide-binding</keyword>
<feature type="compositionally biased region" description="Basic residues" evidence="22">
    <location>
        <begin position="20"/>
        <end position="31"/>
    </location>
</feature>
<sequence length="994" mass="108146">LSPHRSPHRFSQSPPFRFRSPPRRRRRRRHGGSVPSPPPARPPPPPARLLLLRRRPRGPPRAQGRRHRRPRLRPLRLVLLRPRPLPLARGHLPPLLLGRRRHRPPRGLALRNPPRAPPAARLLRLDLSGNNFSGPIPAAFLASATLRALNLTSNRLSGPIPFPPSSNSSSSSPPCPALAHLRLAGNFLVGEIPSAVAQCRSLRVLDVSRNVLEGAVPRALGRLAALRALDVSRNSLTDRIPPELGNCRDLAVLVLTNLTASPGDQPEFNAFLGGLPPEVVTNPALEVLWAPRANFDGRLPSYRNGSCRLRAVNLGQNYIGGPVPKWLGECGDLAFLDLSSNSLEGSMPAELRIGCMQYLNVSQNLLSGPLLSPVEGKCSSRLVDDDVVIQYYEGLVGIALIGNPFGSVLGDITKAALHDFSNNGFSGALPSLNLHLVGNYSYGLLLNSNMFNSTLSGGFFGFCKAASGVAVNLSGNQLSGSLDMLSSCTSLQSFEAGYNKFNGSISPGIGDLHLLRVLVLRANNLSGEIPVRFGDLAALEVLDLSKNSVAGILPSHLADASRLKVVMLDHNRISGSIPPSFSELAQLSVFDVSFNNLSGDIPYLRHSADCSFFVGNRLLSRCLGPNASAPPSVSTNHQKWTQRLGGHMTKSKYLVVIIAASATALVSFVVAVLLFFVCERRKRAKIENFKKKAVVTFADAPAEINYDSIIQATSNFSIQNLIGTGGFGATYKAELAPGYLVAVKRLAMGRFQGLQQFDAEIATLGRIRHKNLVTLIGYHIGESDTFLIYNYLPGGNLESFIHEMGSRQVSWAEVYTIAMDVAQALAFLHGSCTPRIIHRDIKPSNILLDEDLNAYLSDFGLARLMEVTQTHATTDVAGTFGYVAPEYATTCRVSDKSDVYSFGVVLLELMSGKRSLDPSFSQFGDGFTIVSWGRMLMQEDRTSEFFSPGLWDTSPKDRLTEMLKIAISCTSESLAVRLSMRQVAARLKQLRNEQ</sequence>
<dbReference type="EnsemblPlants" id="AET3Gv20176400.1">
    <property type="protein sequence ID" value="AET3Gv20176400.1"/>
    <property type="gene ID" value="AET3Gv20176400"/>
</dbReference>
<dbReference type="EC" id="2.7.11.1" evidence="2"/>
<dbReference type="InterPro" id="IPR050647">
    <property type="entry name" value="Plant_LRR-RLKs"/>
</dbReference>
<keyword evidence="18" id="KW-0325">Glycoprotein</keyword>
<dbReference type="GO" id="GO:0009945">
    <property type="term" value="P:radial axis specification"/>
    <property type="evidence" value="ECO:0007669"/>
    <property type="project" value="UniProtKB-ARBA"/>
</dbReference>
<keyword evidence="17" id="KW-0675">Receptor</keyword>
<accession>A0A453E0F4</accession>
<keyword evidence="14 21" id="KW-0067">ATP-binding</keyword>
<dbReference type="Gene3D" id="3.80.10.10">
    <property type="entry name" value="Ribonuclease Inhibitor"/>
    <property type="match status" value="2"/>
</dbReference>
<evidence type="ECO:0000256" key="7">
    <source>
        <dbReference type="ARBA" id="ARBA00022614"/>
    </source>
</evidence>
<dbReference type="InterPro" id="IPR011009">
    <property type="entry name" value="Kinase-like_dom_sf"/>
</dbReference>
<evidence type="ECO:0000256" key="19">
    <source>
        <dbReference type="ARBA" id="ARBA00047899"/>
    </source>
</evidence>
<dbReference type="SUPFAM" id="SSF52058">
    <property type="entry name" value="L domain-like"/>
    <property type="match status" value="2"/>
</dbReference>
<evidence type="ECO:0000256" key="20">
    <source>
        <dbReference type="ARBA" id="ARBA00048679"/>
    </source>
</evidence>
<evidence type="ECO:0000256" key="6">
    <source>
        <dbReference type="ARBA" id="ARBA00022553"/>
    </source>
</evidence>
<dbReference type="SUPFAM" id="SSF56112">
    <property type="entry name" value="Protein kinase-like (PK-like)"/>
    <property type="match status" value="1"/>
</dbReference>
<dbReference type="FunFam" id="3.80.10.10:FF:000299">
    <property type="entry name" value="Piriformospora indica-insensitive protein 2"/>
    <property type="match status" value="1"/>
</dbReference>
<keyword evidence="9 23" id="KW-0812">Transmembrane</keyword>
<keyword evidence="4" id="KW-1003">Cell membrane</keyword>
<keyword evidence="26" id="KW-1185">Reference proteome</keyword>
<keyword evidence="7" id="KW-0433">Leucine-rich repeat</keyword>
<name>A0A453E0F4_AEGTS</name>
<comment type="subcellular location">
    <subcellularLocation>
        <location evidence="1">Cell membrane</location>
        <topology evidence="1">Single-pass type I membrane protein</topology>
    </subcellularLocation>
</comment>
<evidence type="ECO:0000256" key="2">
    <source>
        <dbReference type="ARBA" id="ARBA00012513"/>
    </source>
</evidence>
<dbReference type="Pfam" id="PF00069">
    <property type="entry name" value="Pkinase"/>
    <property type="match status" value="1"/>
</dbReference>
<dbReference type="PANTHER" id="PTHR48056">
    <property type="entry name" value="LRR RECEPTOR-LIKE SERINE/THREONINE-PROTEIN KINASE-RELATED"/>
    <property type="match status" value="1"/>
</dbReference>
<dbReference type="InterPro" id="IPR001611">
    <property type="entry name" value="Leu-rich_rpt"/>
</dbReference>
<feature type="region of interest" description="Disordered" evidence="22">
    <location>
        <begin position="96"/>
        <end position="115"/>
    </location>
</feature>
<dbReference type="GO" id="GO:0005524">
    <property type="term" value="F:ATP binding"/>
    <property type="evidence" value="ECO:0007669"/>
    <property type="project" value="UniProtKB-UniRule"/>
</dbReference>
<organism evidence="25 26">
    <name type="scientific">Aegilops tauschii subsp. strangulata</name>
    <name type="common">Goatgrass</name>
    <dbReference type="NCBI Taxonomy" id="200361"/>
    <lineage>
        <taxon>Eukaryota</taxon>
        <taxon>Viridiplantae</taxon>
        <taxon>Streptophyta</taxon>
        <taxon>Embryophyta</taxon>
        <taxon>Tracheophyta</taxon>
        <taxon>Spermatophyta</taxon>
        <taxon>Magnoliopsida</taxon>
        <taxon>Liliopsida</taxon>
        <taxon>Poales</taxon>
        <taxon>Poaceae</taxon>
        <taxon>BOP clade</taxon>
        <taxon>Pooideae</taxon>
        <taxon>Triticodae</taxon>
        <taxon>Triticeae</taxon>
        <taxon>Triticinae</taxon>
        <taxon>Aegilops</taxon>
    </lineage>
</organism>
<dbReference type="GO" id="GO:0005886">
    <property type="term" value="C:plasma membrane"/>
    <property type="evidence" value="ECO:0007669"/>
    <property type="project" value="UniProtKB-SubCell"/>
</dbReference>
<feature type="compositionally biased region" description="Basic residues" evidence="22">
    <location>
        <begin position="51"/>
        <end position="74"/>
    </location>
</feature>
<feature type="compositionally biased region" description="Low complexity" evidence="22">
    <location>
        <begin position="106"/>
        <end position="115"/>
    </location>
</feature>
<evidence type="ECO:0000256" key="18">
    <source>
        <dbReference type="ARBA" id="ARBA00023180"/>
    </source>
</evidence>
<dbReference type="InterPro" id="IPR000719">
    <property type="entry name" value="Prot_kinase_dom"/>
</dbReference>
<evidence type="ECO:0000256" key="11">
    <source>
        <dbReference type="ARBA" id="ARBA00022737"/>
    </source>
</evidence>
<evidence type="ECO:0000256" key="9">
    <source>
        <dbReference type="ARBA" id="ARBA00022692"/>
    </source>
</evidence>
<evidence type="ECO:0000256" key="12">
    <source>
        <dbReference type="ARBA" id="ARBA00022741"/>
    </source>
</evidence>
<reference evidence="25" key="5">
    <citation type="journal article" date="2021" name="G3 (Bethesda)">
        <title>Aegilops tauschii genome assembly Aet v5.0 features greater sequence contiguity and improved annotation.</title>
        <authorList>
            <person name="Wang L."/>
            <person name="Zhu T."/>
            <person name="Rodriguez J.C."/>
            <person name="Deal K.R."/>
            <person name="Dubcovsky J."/>
            <person name="McGuire P.E."/>
            <person name="Lux T."/>
            <person name="Spannagl M."/>
            <person name="Mayer K.F.X."/>
            <person name="Baldrich P."/>
            <person name="Meyers B.C."/>
            <person name="Huo N."/>
            <person name="Gu Y.Q."/>
            <person name="Zhou H."/>
            <person name="Devos K.M."/>
            <person name="Bennetzen J.L."/>
            <person name="Unver T."/>
            <person name="Budak H."/>
            <person name="Gulick P.J."/>
            <person name="Galiba G."/>
            <person name="Kalapos B."/>
            <person name="Nelson D.R."/>
            <person name="Li P."/>
            <person name="You F.M."/>
            <person name="Luo M.C."/>
            <person name="Dvorak J."/>
        </authorList>
    </citation>
    <scope>NUCLEOTIDE SEQUENCE [LARGE SCALE GENOMIC DNA]</scope>
    <source>
        <strain evidence="25">cv. AL8/78</strain>
    </source>
</reference>
<feature type="binding site" evidence="21">
    <location>
        <position position="744"/>
    </location>
    <ligand>
        <name>ATP</name>
        <dbReference type="ChEBI" id="CHEBI:30616"/>
    </ligand>
</feature>
<evidence type="ECO:0000256" key="1">
    <source>
        <dbReference type="ARBA" id="ARBA00004251"/>
    </source>
</evidence>
<keyword evidence="5" id="KW-0723">Serine/threonine-protein kinase</keyword>
<reference evidence="26" key="1">
    <citation type="journal article" date="2014" name="Science">
        <title>Ancient hybridizations among the ancestral genomes of bread wheat.</title>
        <authorList>
            <consortium name="International Wheat Genome Sequencing Consortium,"/>
            <person name="Marcussen T."/>
            <person name="Sandve S.R."/>
            <person name="Heier L."/>
            <person name="Spannagl M."/>
            <person name="Pfeifer M."/>
            <person name="Jakobsen K.S."/>
            <person name="Wulff B.B."/>
            <person name="Steuernagel B."/>
            <person name="Mayer K.F."/>
            <person name="Olsen O.A."/>
        </authorList>
    </citation>
    <scope>NUCLEOTIDE SEQUENCE [LARGE SCALE GENOMIC DNA]</scope>
    <source>
        <strain evidence="26">cv. AL8/78</strain>
    </source>
</reference>